<dbReference type="Pfam" id="PF05036">
    <property type="entry name" value="SPOR"/>
    <property type="match status" value="1"/>
</dbReference>
<name>A0A4Z0V4E0_9BACT</name>
<reference evidence="2 3" key="1">
    <citation type="submission" date="2019-02" db="EMBL/GenBank/DDBJ databases">
        <title>Isolation and identification of novel species under the genus Muribaculum.</title>
        <authorList>
            <person name="Miyake S."/>
            <person name="Ding Y."/>
            <person name="Low A."/>
            <person name="Soh M."/>
            <person name="Seedorf H."/>
        </authorList>
    </citation>
    <scope>NUCLEOTIDE SEQUENCE [LARGE SCALE GENOMIC DNA]</scope>
    <source>
        <strain evidence="2 3">TLL-A3</strain>
    </source>
</reference>
<evidence type="ECO:0000313" key="3">
    <source>
        <dbReference type="Proteomes" id="UP000297635"/>
    </source>
</evidence>
<gene>
    <name evidence="2" type="ORF">EZ315_02580</name>
</gene>
<feature type="domain" description="SPOR" evidence="1">
    <location>
        <begin position="101"/>
        <end position="164"/>
    </location>
</feature>
<dbReference type="EMBL" id="SJSA01000001">
    <property type="protein sequence ID" value="TGG39641.1"/>
    <property type="molecule type" value="Genomic_DNA"/>
</dbReference>
<dbReference type="GO" id="GO:0042834">
    <property type="term" value="F:peptidoglycan binding"/>
    <property type="evidence" value="ECO:0007669"/>
    <property type="project" value="InterPro"/>
</dbReference>
<keyword evidence="3" id="KW-1185">Reference proteome</keyword>
<dbReference type="InterPro" id="IPR007730">
    <property type="entry name" value="SPOR-like_dom"/>
</dbReference>
<dbReference type="AlphaFoldDB" id="A0A4Z0V4E0"/>
<accession>A0A4Z0V4E0</accession>
<dbReference type="Proteomes" id="UP000297635">
    <property type="component" value="Unassembled WGS sequence"/>
</dbReference>
<sequence length="184" mass="20729">MQVTMWLTETMKRFPILILLSAILSAVGITSCKTTEENYRKAYETAVIQRQEATGIDSTIYGKIRNSANTSTLLVGGVELPMRSEYIGYDADGGSSRDKVKLYNIVVGQFRQIFNAKQMRQRLLDAGYDSAMVVHTREPLYYVITETSSTPAEALEAWRKVKSDKGLVIKSPLPFILRPAHFRN</sequence>
<dbReference type="InterPro" id="IPR036680">
    <property type="entry name" value="SPOR-like_sf"/>
</dbReference>
<organism evidence="2 3">
    <name type="scientific">Duncaniella freteri</name>
    <dbReference type="NCBI Taxonomy" id="2530391"/>
    <lineage>
        <taxon>Bacteria</taxon>
        <taxon>Pseudomonadati</taxon>
        <taxon>Bacteroidota</taxon>
        <taxon>Bacteroidia</taxon>
        <taxon>Bacteroidales</taxon>
        <taxon>Muribaculaceae</taxon>
        <taxon>Duncaniella</taxon>
    </lineage>
</organism>
<dbReference type="SUPFAM" id="SSF110997">
    <property type="entry name" value="Sporulation related repeat"/>
    <property type="match status" value="1"/>
</dbReference>
<proteinExistence type="predicted"/>
<comment type="caution">
    <text evidence="2">The sequence shown here is derived from an EMBL/GenBank/DDBJ whole genome shotgun (WGS) entry which is preliminary data.</text>
</comment>
<protein>
    <recommendedName>
        <fullName evidence="1">SPOR domain-containing protein</fullName>
    </recommendedName>
</protein>
<dbReference type="Gene3D" id="3.30.70.1070">
    <property type="entry name" value="Sporulation related repeat"/>
    <property type="match status" value="1"/>
</dbReference>
<evidence type="ECO:0000259" key="1">
    <source>
        <dbReference type="Pfam" id="PF05036"/>
    </source>
</evidence>
<evidence type="ECO:0000313" key="2">
    <source>
        <dbReference type="EMBL" id="TGG39641.1"/>
    </source>
</evidence>